<comment type="subcellular location">
    <subcellularLocation>
        <location evidence="1">Cell membrane</location>
        <topology evidence="1">Multi-pass membrane protein</topology>
    </subcellularLocation>
</comment>
<evidence type="ECO:0000256" key="3">
    <source>
        <dbReference type="ARBA" id="ARBA00022475"/>
    </source>
</evidence>
<feature type="transmembrane region" description="Helical" evidence="9">
    <location>
        <begin position="305"/>
        <end position="327"/>
    </location>
</feature>
<feature type="transmembrane region" description="Helical" evidence="9">
    <location>
        <begin position="12"/>
        <end position="35"/>
    </location>
</feature>
<keyword evidence="11" id="KW-1185">Reference proteome</keyword>
<evidence type="ECO:0000256" key="1">
    <source>
        <dbReference type="ARBA" id="ARBA00004651"/>
    </source>
</evidence>
<name>A0A840LJH2_9BURK</name>
<dbReference type="GO" id="GO:0006865">
    <property type="term" value="P:amino acid transport"/>
    <property type="evidence" value="ECO:0007669"/>
    <property type="project" value="UniProtKB-KW"/>
</dbReference>
<dbReference type="EMBL" id="JACHLP010000009">
    <property type="protein sequence ID" value="MBB4845427.1"/>
    <property type="molecule type" value="Genomic_DNA"/>
</dbReference>
<evidence type="ECO:0000313" key="11">
    <source>
        <dbReference type="Proteomes" id="UP000562027"/>
    </source>
</evidence>
<comment type="similarity">
    <text evidence="8">Belongs to the binding-protein-dependent transport system permease family. LivHM subfamily.</text>
</comment>
<feature type="transmembrane region" description="Helical" evidence="9">
    <location>
        <begin position="272"/>
        <end position="293"/>
    </location>
</feature>
<dbReference type="PANTHER" id="PTHR11795:SF442">
    <property type="entry name" value="ABC TRANSPORTER ATP-BINDING PROTEIN"/>
    <property type="match status" value="1"/>
</dbReference>
<dbReference type="AlphaFoldDB" id="A0A840LJH2"/>
<dbReference type="GO" id="GO:0005886">
    <property type="term" value="C:plasma membrane"/>
    <property type="evidence" value="ECO:0007669"/>
    <property type="project" value="UniProtKB-SubCell"/>
</dbReference>
<comment type="caution">
    <text evidence="10">The sequence shown here is derived from an EMBL/GenBank/DDBJ whole genome shotgun (WGS) entry which is preliminary data.</text>
</comment>
<proteinExistence type="inferred from homology"/>
<dbReference type="InterPro" id="IPR001851">
    <property type="entry name" value="ABC_transp_permease"/>
</dbReference>
<evidence type="ECO:0000256" key="9">
    <source>
        <dbReference type="SAM" id="Phobius"/>
    </source>
</evidence>
<evidence type="ECO:0000256" key="7">
    <source>
        <dbReference type="ARBA" id="ARBA00023136"/>
    </source>
</evidence>
<dbReference type="GO" id="GO:0022857">
    <property type="term" value="F:transmembrane transporter activity"/>
    <property type="evidence" value="ECO:0007669"/>
    <property type="project" value="InterPro"/>
</dbReference>
<feature type="transmembrane region" description="Helical" evidence="9">
    <location>
        <begin position="211"/>
        <end position="235"/>
    </location>
</feature>
<evidence type="ECO:0000256" key="5">
    <source>
        <dbReference type="ARBA" id="ARBA00022970"/>
    </source>
</evidence>
<keyword evidence="7 9" id="KW-0472">Membrane</keyword>
<reference evidence="10 11" key="1">
    <citation type="submission" date="2020-08" db="EMBL/GenBank/DDBJ databases">
        <title>Functional genomics of gut bacteria from endangered species of beetles.</title>
        <authorList>
            <person name="Carlos-Shanley C."/>
        </authorList>
    </citation>
    <scope>NUCLEOTIDE SEQUENCE [LARGE SCALE GENOMIC DNA]</scope>
    <source>
        <strain evidence="10 11">S00239</strain>
    </source>
</reference>
<dbReference type="PANTHER" id="PTHR11795">
    <property type="entry name" value="BRANCHED-CHAIN AMINO ACID TRANSPORT SYSTEM PERMEASE PROTEIN LIVH"/>
    <property type="match status" value="1"/>
</dbReference>
<evidence type="ECO:0000256" key="6">
    <source>
        <dbReference type="ARBA" id="ARBA00022989"/>
    </source>
</evidence>
<sequence>MDQVLINLLNGLSSGLLLFMLSSGLTLIFSMMGVLNFAHASFYMLGAYLAYSLVGALGFWPALILAPLLVGVLGAGFERMALRRVHKFGHVPELLITFGLSYVLLELVQLIWGHTAVPFGPPPALQGSAFTIVQSPAQGLSLVWGAAGPALCAAAACSTFPLTRFFMMGVALAMLLALWLLLTRTRIGLVIQAALTHPEMAEALGHNVPRVLMLVFGSGCALAALAGVIGGITFVTEPHMAAIVGSIIFVVVVVGGVGSLAGAFVGSLLIGLLQTLPLTVNGSLASLLTGWGLPITPQTPGYPLLRLSMAEVAPILPYLLMVLILIFRPKGLLGKRED</sequence>
<feature type="transmembrane region" description="Helical" evidence="9">
    <location>
        <begin position="94"/>
        <end position="112"/>
    </location>
</feature>
<accession>A0A840LJH2</accession>
<keyword evidence="2" id="KW-0813">Transport</keyword>
<organism evidence="10 11">
    <name type="scientific">Roseateles oligotrophus</name>
    <dbReference type="NCBI Taxonomy" id="1769250"/>
    <lineage>
        <taxon>Bacteria</taxon>
        <taxon>Pseudomonadati</taxon>
        <taxon>Pseudomonadota</taxon>
        <taxon>Betaproteobacteria</taxon>
        <taxon>Burkholderiales</taxon>
        <taxon>Sphaerotilaceae</taxon>
        <taxon>Roseateles</taxon>
    </lineage>
</organism>
<keyword evidence="5" id="KW-0029">Amino-acid transport</keyword>
<evidence type="ECO:0000256" key="4">
    <source>
        <dbReference type="ARBA" id="ARBA00022692"/>
    </source>
</evidence>
<feature type="transmembrane region" description="Helical" evidence="9">
    <location>
        <begin position="165"/>
        <end position="182"/>
    </location>
</feature>
<evidence type="ECO:0000256" key="2">
    <source>
        <dbReference type="ARBA" id="ARBA00022448"/>
    </source>
</evidence>
<keyword evidence="6 9" id="KW-1133">Transmembrane helix</keyword>
<feature type="transmembrane region" description="Helical" evidence="9">
    <location>
        <begin position="241"/>
        <end position="265"/>
    </location>
</feature>
<evidence type="ECO:0000313" key="10">
    <source>
        <dbReference type="EMBL" id="MBB4845427.1"/>
    </source>
</evidence>
<dbReference type="InterPro" id="IPR052157">
    <property type="entry name" value="BCAA_transport_permease"/>
</dbReference>
<keyword evidence="3" id="KW-1003">Cell membrane</keyword>
<dbReference type="Pfam" id="PF02653">
    <property type="entry name" value="BPD_transp_2"/>
    <property type="match status" value="1"/>
</dbReference>
<protein>
    <submittedName>
        <fullName evidence="10">Branched-chain amino acid transport system permease protein</fullName>
    </submittedName>
</protein>
<gene>
    <name evidence="10" type="ORF">HNP55_003977</name>
</gene>
<feature type="transmembrane region" description="Helical" evidence="9">
    <location>
        <begin position="47"/>
        <end position="73"/>
    </location>
</feature>
<dbReference type="CDD" id="cd06582">
    <property type="entry name" value="TM_PBP1_LivH_like"/>
    <property type="match status" value="1"/>
</dbReference>
<dbReference type="Proteomes" id="UP000562027">
    <property type="component" value="Unassembled WGS sequence"/>
</dbReference>
<evidence type="ECO:0000256" key="8">
    <source>
        <dbReference type="ARBA" id="ARBA00037998"/>
    </source>
</evidence>
<keyword evidence="4 9" id="KW-0812">Transmembrane</keyword>